<evidence type="ECO:0000256" key="6">
    <source>
        <dbReference type="ARBA" id="ARBA00022837"/>
    </source>
</evidence>
<dbReference type="CDD" id="cd04082">
    <property type="entry name" value="CBM35_pectate_lyase-like"/>
    <property type="match status" value="1"/>
</dbReference>
<dbReference type="GO" id="GO:0046872">
    <property type="term" value="F:metal ion binding"/>
    <property type="evidence" value="ECO:0007669"/>
    <property type="project" value="UniProtKB-KW"/>
</dbReference>
<organism evidence="11 12">
    <name type="scientific">Actinomadura darangshiensis</name>
    <dbReference type="NCBI Taxonomy" id="705336"/>
    <lineage>
        <taxon>Bacteria</taxon>
        <taxon>Bacillati</taxon>
        <taxon>Actinomycetota</taxon>
        <taxon>Actinomycetes</taxon>
        <taxon>Streptosporangiales</taxon>
        <taxon>Thermomonosporaceae</taxon>
        <taxon>Actinomadura</taxon>
    </lineage>
</organism>
<evidence type="ECO:0000259" key="10">
    <source>
        <dbReference type="PROSITE" id="PS51175"/>
    </source>
</evidence>
<sequence length="527" mass="54242">MHLRPVIACGTLVAGALVALSAHTAQAATTRYEAESSPAVCDGTIDSDHTGYSGGGFCNSENASGAYAQFGVTASAAGTATLRVRYSNGTTGARPANVTVNGASGPSASFGATASWDAWTTETITLPVNSGSNTVRLTATSANGLPNIDYIEVDTDGGDTTPPDDADTLYVSPSGGDGASGTESDPTTLTSAIDRVASGGTIYMRGGTYGLSQTVTIPPGNDGTSGARTELSAYPGETPVLNFSSMSEDSANRGLAVNASYWHVYGLVVEHAGDNGIFVGGSNNIIERTVTRFNRDTGLQISRIASSTPDDEWPSNNLVLSAESHDNADSDGEDADGFAAKLTSGPGNVFRYDVSHNNIDDGWDLYTKDDTGPIGAVTIENSLAYENGTLSNGGQAGSGDRNGFKLGGEDIGVNHVVRNNIAFGNGHHGFTYNSNPGSMTISGNASIDNAERNFSFDEGSSTFRSNTSCRFDVDGSNDKTVGNADSSNQFWTGSNGSRCGSYSGSLGWSFTSSGQLVVTFGGRTPTP</sequence>
<keyword evidence="6" id="KW-0106">Calcium</keyword>
<dbReference type="InterPro" id="IPR005084">
    <property type="entry name" value="CBM6"/>
</dbReference>
<keyword evidence="7" id="KW-0456">Lyase</keyword>
<dbReference type="PANTHER" id="PTHR40088:SF1">
    <property type="entry name" value="PECTATE LYASE PEL9"/>
    <property type="match status" value="1"/>
</dbReference>
<dbReference type="GO" id="GO:0030246">
    <property type="term" value="F:carbohydrate binding"/>
    <property type="evidence" value="ECO:0007669"/>
    <property type="project" value="InterPro"/>
</dbReference>
<comment type="subcellular location">
    <subcellularLocation>
        <location evidence="2">Secreted</location>
    </subcellularLocation>
</comment>
<comment type="cofactor">
    <cofactor evidence="1">
        <name>Ca(2+)</name>
        <dbReference type="ChEBI" id="CHEBI:29108"/>
    </cofactor>
</comment>
<keyword evidence="12" id="KW-1185">Reference proteome</keyword>
<evidence type="ECO:0000256" key="3">
    <source>
        <dbReference type="ARBA" id="ARBA00022525"/>
    </source>
</evidence>
<dbReference type="OrthoDB" id="8660908at2"/>
<dbReference type="Pfam" id="PF03422">
    <property type="entry name" value="CBM_6"/>
    <property type="match status" value="1"/>
</dbReference>
<dbReference type="EMBL" id="SMKY01000023">
    <property type="protein sequence ID" value="TDD87502.1"/>
    <property type="molecule type" value="Genomic_DNA"/>
</dbReference>
<accession>A0A4R5BTL0</accession>
<evidence type="ECO:0000256" key="2">
    <source>
        <dbReference type="ARBA" id="ARBA00004613"/>
    </source>
</evidence>
<evidence type="ECO:0000313" key="12">
    <source>
        <dbReference type="Proteomes" id="UP000295578"/>
    </source>
</evidence>
<dbReference type="PROSITE" id="PS51175">
    <property type="entry name" value="CBM6"/>
    <property type="match status" value="1"/>
</dbReference>
<comment type="caution">
    <text evidence="11">The sequence shown here is derived from an EMBL/GenBank/DDBJ whole genome shotgun (WGS) entry which is preliminary data.</text>
</comment>
<evidence type="ECO:0000256" key="1">
    <source>
        <dbReference type="ARBA" id="ARBA00001913"/>
    </source>
</evidence>
<keyword evidence="5 9" id="KW-0732">Signal</keyword>
<dbReference type="PANTHER" id="PTHR40088">
    <property type="entry name" value="PECTATE LYASE (EUROFUNG)"/>
    <property type="match status" value="1"/>
</dbReference>
<feature type="domain" description="CBM6" evidence="10">
    <location>
        <begin position="30"/>
        <end position="154"/>
    </location>
</feature>
<dbReference type="RefSeq" id="WP_132195376.1">
    <property type="nucleotide sequence ID" value="NZ_SMKY01000023.1"/>
</dbReference>
<keyword evidence="4" id="KW-0479">Metal-binding</keyword>
<evidence type="ECO:0000256" key="4">
    <source>
        <dbReference type="ARBA" id="ARBA00022723"/>
    </source>
</evidence>
<feature type="chain" id="PRO_5020391213" evidence="9">
    <location>
        <begin position="28"/>
        <end position="527"/>
    </location>
</feature>
<proteinExistence type="inferred from homology"/>
<dbReference type="InterPro" id="IPR011050">
    <property type="entry name" value="Pectin_lyase_fold/virulence"/>
</dbReference>
<protein>
    <submittedName>
        <fullName evidence="11">Carbohydrate-binding protein</fullName>
    </submittedName>
</protein>
<dbReference type="SMART" id="SM00606">
    <property type="entry name" value="CBD_IV"/>
    <property type="match status" value="1"/>
</dbReference>
<dbReference type="SUPFAM" id="SSF49785">
    <property type="entry name" value="Galactose-binding domain-like"/>
    <property type="match status" value="1"/>
</dbReference>
<dbReference type="InterPro" id="IPR008979">
    <property type="entry name" value="Galactose-bd-like_sf"/>
</dbReference>
<dbReference type="InterPro" id="IPR012334">
    <property type="entry name" value="Pectin_lyas_fold"/>
</dbReference>
<reference evidence="11 12" key="1">
    <citation type="submission" date="2019-03" db="EMBL/GenBank/DDBJ databases">
        <title>Draft genome sequences of novel Actinobacteria.</title>
        <authorList>
            <person name="Sahin N."/>
            <person name="Ay H."/>
            <person name="Saygin H."/>
        </authorList>
    </citation>
    <scope>NUCLEOTIDE SEQUENCE [LARGE SCALE GENOMIC DNA]</scope>
    <source>
        <strain evidence="11 12">DSM 45941</strain>
    </source>
</reference>
<dbReference type="InterPro" id="IPR052052">
    <property type="entry name" value="Polysaccharide_Lyase_9"/>
</dbReference>
<dbReference type="GO" id="GO:0016837">
    <property type="term" value="F:carbon-oxygen lyase activity, acting on polysaccharides"/>
    <property type="evidence" value="ECO:0007669"/>
    <property type="project" value="TreeGrafter"/>
</dbReference>
<keyword evidence="3" id="KW-0964">Secreted</keyword>
<gene>
    <name evidence="11" type="ORF">E1293_07835</name>
</gene>
<comment type="similarity">
    <text evidence="8">Belongs to the polysaccharide lyase 9 family.</text>
</comment>
<evidence type="ECO:0000313" key="11">
    <source>
        <dbReference type="EMBL" id="TDD87502.1"/>
    </source>
</evidence>
<evidence type="ECO:0000256" key="8">
    <source>
        <dbReference type="ARBA" id="ARBA00038263"/>
    </source>
</evidence>
<dbReference type="Proteomes" id="UP000295578">
    <property type="component" value="Unassembled WGS sequence"/>
</dbReference>
<dbReference type="InterPro" id="IPR006584">
    <property type="entry name" value="Cellulose-bd_IV"/>
</dbReference>
<dbReference type="SUPFAM" id="SSF51126">
    <property type="entry name" value="Pectin lyase-like"/>
    <property type="match status" value="1"/>
</dbReference>
<dbReference type="GO" id="GO:0005576">
    <property type="term" value="C:extracellular region"/>
    <property type="evidence" value="ECO:0007669"/>
    <property type="project" value="UniProtKB-SubCell"/>
</dbReference>
<feature type="signal peptide" evidence="9">
    <location>
        <begin position="1"/>
        <end position="27"/>
    </location>
</feature>
<dbReference type="Gene3D" id="2.60.120.260">
    <property type="entry name" value="Galactose-binding domain-like"/>
    <property type="match status" value="1"/>
</dbReference>
<name>A0A4R5BTL0_9ACTN</name>
<evidence type="ECO:0000256" key="9">
    <source>
        <dbReference type="SAM" id="SignalP"/>
    </source>
</evidence>
<evidence type="ECO:0000256" key="5">
    <source>
        <dbReference type="ARBA" id="ARBA00022729"/>
    </source>
</evidence>
<dbReference type="AlphaFoldDB" id="A0A4R5BTL0"/>
<dbReference type="Gene3D" id="2.160.20.10">
    <property type="entry name" value="Single-stranded right-handed beta-helix, Pectin lyase-like"/>
    <property type="match status" value="1"/>
</dbReference>
<evidence type="ECO:0000256" key="7">
    <source>
        <dbReference type="ARBA" id="ARBA00023239"/>
    </source>
</evidence>